<keyword evidence="4" id="KW-0472">Membrane</keyword>
<comment type="function">
    <text evidence="1">Carrier of the growing fatty acid chain in fatty acid biosynthesis.</text>
</comment>
<dbReference type="PROSITE" id="PS00012">
    <property type="entry name" value="PHOSPHOPANTETHEINE"/>
    <property type="match status" value="1"/>
</dbReference>
<organism evidence="6 7">
    <name type="scientific">Hibiscus syriacus</name>
    <name type="common">Rose of Sharon</name>
    <dbReference type="NCBI Taxonomy" id="106335"/>
    <lineage>
        <taxon>Eukaryota</taxon>
        <taxon>Viridiplantae</taxon>
        <taxon>Streptophyta</taxon>
        <taxon>Embryophyta</taxon>
        <taxon>Tracheophyta</taxon>
        <taxon>Spermatophyta</taxon>
        <taxon>Magnoliopsida</taxon>
        <taxon>eudicotyledons</taxon>
        <taxon>Gunneridae</taxon>
        <taxon>Pentapetalae</taxon>
        <taxon>rosids</taxon>
        <taxon>malvids</taxon>
        <taxon>Malvales</taxon>
        <taxon>Malvaceae</taxon>
        <taxon>Malvoideae</taxon>
        <taxon>Hibiscus</taxon>
    </lineage>
</organism>
<keyword evidence="4" id="KW-0812">Transmembrane</keyword>
<dbReference type="InterPro" id="IPR009081">
    <property type="entry name" value="PP-bd_ACP"/>
</dbReference>
<evidence type="ECO:0000256" key="1">
    <source>
        <dbReference type="ARBA" id="ARBA00003180"/>
    </source>
</evidence>
<dbReference type="EMBL" id="VEPZ02001046">
    <property type="protein sequence ID" value="KAE8698219.1"/>
    <property type="molecule type" value="Genomic_DNA"/>
</dbReference>
<evidence type="ECO:0000256" key="3">
    <source>
        <dbReference type="ARBA" id="ARBA00022553"/>
    </source>
</evidence>
<dbReference type="InterPro" id="IPR020806">
    <property type="entry name" value="PKS_PP-bd"/>
</dbReference>
<keyword evidence="4" id="KW-1133">Transmembrane helix</keyword>
<dbReference type="PANTHER" id="PTHR46153:SF20">
    <property type="entry name" value="ACYL CARRIER PROTEIN 2, CHLOROPLASTIC-RELATED"/>
    <property type="match status" value="1"/>
</dbReference>
<evidence type="ECO:0000256" key="4">
    <source>
        <dbReference type="SAM" id="Phobius"/>
    </source>
</evidence>
<dbReference type="Gene3D" id="1.10.1200.10">
    <property type="entry name" value="ACP-like"/>
    <property type="match status" value="1"/>
</dbReference>
<evidence type="ECO:0000259" key="5">
    <source>
        <dbReference type="PROSITE" id="PS50075"/>
    </source>
</evidence>
<dbReference type="Proteomes" id="UP000436088">
    <property type="component" value="Unassembled WGS sequence"/>
</dbReference>
<dbReference type="GO" id="GO:0000036">
    <property type="term" value="F:acyl carrier activity"/>
    <property type="evidence" value="ECO:0007669"/>
    <property type="project" value="InterPro"/>
</dbReference>
<dbReference type="PANTHER" id="PTHR46153">
    <property type="entry name" value="ACYL CARRIER PROTEIN"/>
    <property type="match status" value="1"/>
</dbReference>
<reference evidence="6" key="1">
    <citation type="submission" date="2019-09" db="EMBL/GenBank/DDBJ databases">
        <title>Draft genome information of white flower Hibiscus syriacus.</title>
        <authorList>
            <person name="Kim Y.-M."/>
        </authorList>
    </citation>
    <scope>NUCLEOTIDE SEQUENCE [LARGE SCALE GENOMIC DNA]</scope>
    <source>
        <strain evidence="6">YM2019G1</strain>
    </source>
</reference>
<dbReference type="SMART" id="SM00823">
    <property type="entry name" value="PKS_PP"/>
    <property type="match status" value="1"/>
</dbReference>
<dbReference type="InterPro" id="IPR036736">
    <property type="entry name" value="ACP-like_sf"/>
</dbReference>
<keyword evidence="7" id="KW-1185">Reference proteome</keyword>
<dbReference type="AlphaFoldDB" id="A0A6A3A4Y8"/>
<name>A0A6A3A4Y8_HIBSY</name>
<evidence type="ECO:0000256" key="2">
    <source>
        <dbReference type="ARBA" id="ARBA00022450"/>
    </source>
</evidence>
<keyword evidence="2" id="KW-0596">Phosphopantetheine</keyword>
<evidence type="ECO:0000313" key="7">
    <source>
        <dbReference type="Proteomes" id="UP000436088"/>
    </source>
</evidence>
<dbReference type="GO" id="GO:0031177">
    <property type="term" value="F:phosphopantetheine binding"/>
    <property type="evidence" value="ECO:0007669"/>
    <property type="project" value="InterPro"/>
</dbReference>
<dbReference type="InterPro" id="IPR006162">
    <property type="entry name" value="Ppantetheine_attach_site"/>
</dbReference>
<accession>A0A6A3A4Y8</accession>
<sequence>MSTQLGSHLLECSPDMILFSFVASIRRFASAKPETLEKVCGIVRKQLALPEDSSVTGESKFTALGADSLDTVEIVMGLEEEFGISVEEECPTYCHRSRCSGSDREARGEEIRLKCRRRKSTDRSVTSPRHCPLFSFSNVVVLLVWLIIIVREVVFLRWWSEMASVVDAAGEPIPTSSHVEIICMPENVEFLKCKKKDPNPEKCLDKGRQATGCALGLRWRKLALWSDSRQTKHCLRFPFLK</sequence>
<protein>
    <submittedName>
        <fullName evidence="6">Acyl carrier protein 1</fullName>
    </submittedName>
</protein>
<keyword evidence="3" id="KW-0597">Phosphoprotein</keyword>
<dbReference type="InterPro" id="IPR044813">
    <property type="entry name" value="ACP_chloroplastic"/>
</dbReference>
<dbReference type="PROSITE" id="PS50075">
    <property type="entry name" value="CARRIER"/>
    <property type="match status" value="1"/>
</dbReference>
<dbReference type="SUPFAM" id="SSF47336">
    <property type="entry name" value="ACP-like"/>
    <property type="match status" value="1"/>
</dbReference>
<proteinExistence type="predicted"/>
<evidence type="ECO:0000313" key="6">
    <source>
        <dbReference type="EMBL" id="KAE8698219.1"/>
    </source>
</evidence>
<comment type="caution">
    <text evidence="6">The sequence shown here is derived from an EMBL/GenBank/DDBJ whole genome shotgun (WGS) entry which is preliminary data.</text>
</comment>
<dbReference type="Pfam" id="PF00550">
    <property type="entry name" value="PP-binding"/>
    <property type="match status" value="1"/>
</dbReference>
<feature type="transmembrane region" description="Helical" evidence="4">
    <location>
        <begin position="133"/>
        <end position="154"/>
    </location>
</feature>
<gene>
    <name evidence="6" type="ORF">F3Y22_tig00110600pilonHSYRG00011</name>
</gene>
<feature type="domain" description="Carrier" evidence="5">
    <location>
        <begin position="33"/>
        <end position="109"/>
    </location>
</feature>